<dbReference type="PANTHER" id="PTHR44591:SF3">
    <property type="entry name" value="RESPONSE REGULATORY DOMAIN-CONTAINING PROTEIN"/>
    <property type="match status" value="1"/>
</dbReference>
<dbReference type="Proteomes" id="UP001596548">
    <property type="component" value="Unassembled WGS sequence"/>
</dbReference>
<dbReference type="RefSeq" id="WP_378963792.1">
    <property type="nucleotide sequence ID" value="NZ_JBHTBJ010000001.1"/>
</dbReference>
<gene>
    <name evidence="5" type="ORF">ACFQS1_00290</name>
</gene>
<feature type="modified residue" description="4-aspartylphosphate" evidence="2">
    <location>
        <position position="52"/>
    </location>
</feature>
<comment type="caution">
    <text evidence="5">The sequence shown here is derived from an EMBL/GenBank/DDBJ whole genome shotgun (WGS) entry which is preliminary data.</text>
</comment>
<keyword evidence="6" id="KW-1185">Reference proteome</keyword>
<name>A0ABW2HGZ9_9ACTN</name>
<dbReference type="Pfam" id="PF00072">
    <property type="entry name" value="Response_reg"/>
    <property type="match status" value="1"/>
</dbReference>
<evidence type="ECO:0000313" key="6">
    <source>
        <dbReference type="Proteomes" id="UP001596548"/>
    </source>
</evidence>
<protein>
    <submittedName>
        <fullName evidence="5">Response regulator</fullName>
    </submittedName>
</protein>
<dbReference type="SUPFAM" id="SSF52172">
    <property type="entry name" value="CheY-like"/>
    <property type="match status" value="1"/>
</dbReference>
<dbReference type="PANTHER" id="PTHR44591">
    <property type="entry name" value="STRESS RESPONSE REGULATOR PROTEIN 1"/>
    <property type="match status" value="1"/>
</dbReference>
<feature type="compositionally biased region" description="Basic and acidic residues" evidence="3">
    <location>
        <begin position="119"/>
        <end position="128"/>
    </location>
</feature>
<evidence type="ECO:0000256" key="3">
    <source>
        <dbReference type="SAM" id="MobiDB-lite"/>
    </source>
</evidence>
<dbReference type="InterPro" id="IPR011006">
    <property type="entry name" value="CheY-like_superfamily"/>
</dbReference>
<dbReference type="InterPro" id="IPR050595">
    <property type="entry name" value="Bact_response_regulator"/>
</dbReference>
<dbReference type="Gene3D" id="3.40.50.2300">
    <property type="match status" value="1"/>
</dbReference>
<dbReference type="CDD" id="cd17546">
    <property type="entry name" value="REC_hyHK_CKI1_RcsC-like"/>
    <property type="match status" value="1"/>
</dbReference>
<feature type="domain" description="Response regulatory" evidence="4">
    <location>
        <begin position="3"/>
        <end position="118"/>
    </location>
</feature>
<dbReference type="EMBL" id="JBHTBJ010000001">
    <property type="protein sequence ID" value="MFC7272403.1"/>
    <property type="molecule type" value="Genomic_DNA"/>
</dbReference>
<evidence type="ECO:0000259" key="4">
    <source>
        <dbReference type="PROSITE" id="PS50110"/>
    </source>
</evidence>
<dbReference type="SMART" id="SM00448">
    <property type="entry name" value="REC"/>
    <property type="match status" value="1"/>
</dbReference>
<accession>A0ABW2HGZ9</accession>
<proteinExistence type="predicted"/>
<feature type="region of interest" description="Disordered" evidence="3">
    <location>
        <begin position="119"/>
        <end position="150"/>
    </location>
</feature>
<evidence type="ECO:0000313" key="5">
    <source>
        <dbReference type="EMBL" id="MFC7272403.1"/>
    </source>
</evidence>
<keyword evidence="1 2" id="KW-0597">Phosphoprotein</keyword>
<reference evidence="6" key="1">
    <citation type="journal article" date="2019" name="Int. J. Syst. Evol. Microbiol.">
        <title>The Global Catalogue of Microorganisms (GCM) 10K type strain sequencing project: providing services to taxonomists for standard genome sequencing and annotation.</title>
        <authorList>
            <consortium name="The Broad Institute Genomics Platform"/>
            <consortium name="The Broad Institute Genome Sequencing Center for Infectious Disease"/>
            <person name="Wu L."/>
            <person name="Ma J."/>
        </authorList>
    </citation>
    <scope>NUCLEOTIDE SEQUENCE [LARGE SCALE GENOMIC DNA]</scope>
    <source>
        <strain evidence="6">XZYJT-10</strain>
    </source>
</reference>
<dbReference type="InterPro" id="IPR001789">
    <property type="entry name" value="Sig_transdc_resp-reg_receiver"/>
</dbReference>
<organism evidence="5 6">
    <name type="scientific">Paractinoplanes rhizophilus</name>
    <dbReference type="NCBI Taxonomy" id="1416877"/>
    <lineage>
        <taxon>Bacteria</taxon>
        <taxon>Bacillati</taxon>
        <taxon>Actinomycetota</taxon>
        <taxon>Actinomycetes</taxon>
        <taxon>Micromonosporales</taxon>
        <taxon>Micromonosporaceae</taxon>
        <taxon>Paractinoplanes</taxon>
    </lineage>
</organism>
<sequence>MAVVLVAEDDQDIAVILTRLLTRAGHTVLHTPDGVAAFERALADRPDVVLTDLGMPRMDGLGLTRAIRGRPELADTPIVMLSGHLHPGDEEPTAAGVCAVLLKPCPNDTLRAVVQDLADRGPHPHDRASSGCPAHRPGTAGQNRVAARHL</sequence>
<evidence type="ECO:0000256" key="2">
    <source>
        <dbReference type="PROSITE-ProRule" id="PRU00169"/>
    </source>
</evidence>
<evidence type="ECO:0000256" key="1">
    <source>
        <dbReference type="ARBA" id="ARBA00022553"/>
    </source>
</evidence>
<dbReference type="PROSITE" id="PS50110">
    <property type="entry name" value="RESPONSE_REGULATORY"/>
    <property type="match status" value="1"/>
</dbReference>